<dbReference type="SMART" id="SM00387">
    <property type="entry name" value="HATPase_c"/>
    <property type="match status" value="1"/>
</dbReference>
<dbReference type="Gene3D" id="1.25.40.10">
    <property type="entry name" value="Tetratricopeptide repeat domain"/>
    <property type="match status" value="2"/>
</dbReference>
<accession>A0A4U3L372</accession>
<reference evidence="7 8" key="1">
    <citation type="submission" date="2019-05" db="EMBL/GenBank/DDBJ databases">
        <title>Panacibacter sp. strain 17mud1-8 Genome sequencing and assembly.</title>
        <authorList>
            <person name="Chhetri G."/>
        </authorList>
    </citation>
    <scope>NUCLEOTIDE SEQUENCE [LARGE SCALE GENOMIC DNA]</scope>
    <source>
        <strain evidence="7 8">17mud1-8</strain>
    </source>
</reference>
<feature type="transmembrane region" description="Helical" evidence="5">
    <location>
        <begin position="21"/>
        <end position="39"/>
    </location>
</feature>
<keyword evidence="3" id="KW-0597">Phosphoprotein</keyword>
<dbReference type="PRINTS" id="PR00344">
    <property type="entry name" value="BCTRLSENSOR"/>
</dbReference>
<dbReference type="SMART" id="SM00028">
    <property type="entry name" value="TPR"/>
    <property type="match status" value="6"/>
</dbReference>
<dbReference type="InterPro" id="IPR003594">
    <property type="entry name" value="HATPase_dom"/>
</dbReference>
<dbReference type="OrthoDB" id="9806995at2"/>
<comment type="catalytic activity">
    <reaction evidence="1">
        <text>ATP + protein L-histidine = ADP + protein N-phospho-L-histidine.</text>
        <dbReference type="EC" id="2.7.13.3"/>
    </reaction>
</comment>
<name>A0A4U3L372_9BACT</name>
<dbReference type="CDD" id="cd00082">
    <property type="entry name" value="HisKA"/>
    <property type="match status" value="1"/>
</dbReference>
<feature type="repeat" description="TPR" evidence="4">
    <location>
        <begin position="262"/>
        <end position="295"/>
    </location>
</feature>
<evidence type="ECO:0000259" key="6">
    <source>
        <dbReference type="PROSITE" id="PS50109"/>
    </source>
</evidence>
<feature type="domain" description="Histidine kinase" evidence="6">
    <location>
        <begin position="495"/>
        <end position="732"/>
    </location>
</feature>
<dbReference type="PROSITE" id="PS50005">
    <property type="entry name" value="TPR"/>
    <property type="match status" value="3"/>
</dbReference>
<evidence type="ECO:0000256" key="2">
    <source>
        <dbReference type="ARBA" id="ARBA00012438"/>
    </source>
</evidence>
<proteinExistence type="predicted"/>
<dbReference type="PANTHER" id="PTHR43065:SF42">
    <property type="entry name" value="TWO-COMPONENT SENSOR PPRA"/>
    <property type="match status" value="1"/>
</dbReference>
<feature type="repeat" description="TPR" evidence="4">
    <location>
        <begin position="225"/>
        <end position="258"/>
    </location>
</feature>
<dbReference type="AlphaFoldDB" id="A0A4U3L372"/>
<gene>
    <name evidence="7" type="ORF">FC093_08430</name>
</gene>
<feature type="repeat" description="TPR" evidence="4">
    <location>
        <begin position="144"/>
        <end position="177"/>
    </location>
</feature>
<dbReference type="Gene3D" id="1.10.287.130">
    <property type="match status" value="1"/>
</dbReference>
<dbReference type="SUPFAM" id="SSF48452">
    <property type="entry name" value="TPR-like"/>
    <property type="match status" value="2"/>
</dbReference>
<dbReference type="InterPro" id="IPR019734">
    <property type="entry name" value="TPR_rpt"/>
</dbReference>
<keyword evidence="4" id="KW-0802">TPR repeat</keyword>
<keyword evidence="5" id="KW-1133">Transmembrane helix</keyword>
<feature type="transmembrane region" description="Helical" evidence="5">
    <location>
        <begin position="423"/>
        <end position="442"/>
    </location>
</feature>
<dbReference type="Proteomes" id="UP000305848">
    <property type="component" value="Unassembled WGS sequence"/>
</dbReference>
<dbReference type="InterPro" id="IPR005467">
    <property type="entry name" value="His_kinase_dom"/>
</dbReference>
<evidence type="ECO:0000256" key="3">
    <source>
        <dbReference type="ARBA" id="ARBA00022553"/>
    </source>
</evidence>
<comment type="caution">
    <text evidence="7">The sequence shown here is derived from an EMBL/GenBank/DDBJ whole genome shotgun (WGS) entry which is preliminary data.</text>
</comment>
<dbReference type="InterPro" id="IPR004358">
    <property type="entry name" value="Sig_transdc_His_kin-like_C"/>
</dbReference>
<evidence type="ECO:0000313" key="7">
    <source>
        <dbReference type="EMBL" id="TKK69332.1"/>
    </source>
</evidence>
<dbReference type="InterPro" id="IPR036890">
    <property type="entry name" value="HATPase_C_sf"/>
</dbReference>
<sequence length="732" mass="81690">MENLKKQHKYFCLTTGDIKPVVSFIKMMACIILALLYAAKGYSQDAETDSLLQIVAKGKDDSLKVNALISLTVSNYQSSPGKALEYANKAKDLAIKLNFKSGEAYAYKWLGIIENYQGNYYEALVHSNTSLNIFKTLGDKAGTSNLLNNLGAFYADKDENSRAVQYYLQALDLAKQSGNKLRIASTLGNIGVIYSKNPATNDTALAYYLKALPYAQDIQDSESIGIIYTNIGEVYAVKKDYNKAYNYYNKAVQTLGNSASTAYTYNDIGKLYKQQQAYDSADVYFDKAYTIAQQNNSPVDVMQALIGKGQLQMALNKNKEAIVLFNKALDIGKPIQSTPELKGIYEGLSAAYKKMNDYEHAFLFQSLLNNLYNTVNERKLNFNTATLEYAMELQKQSGKIAMLMKENEMQELDLKNEKFARNVSLAALGVLLIVTIMLLLNINQRKKLNRLLSIQKRQIEIQKTNVEKALMELKATQSQLIHSEKMASLGELTAGIAHEIQNPLNFVNNFSELNKELIDELKNELLLDNKQEALLIADDIRANEQKIMHHGKRADSIVKGMLQHSQASSGKKELTDINALIDESLRLSYHGLRAKDKALNATIHTSFDAGVGKINIIPQDISRVMLNLFNNAFYAVNEKKRQLNGTYEPKVSVHTKKENHSITITVKDNGNGIPQNITDKIFQPFFTTKPAGQGTGLGLSLSYDIIKAHGGEIKVESTEGEGTKFIIYVPFV</sequence>
<dbReference type="Pfam" id="PF13424">
    <property type="entry name" value="TPR_12"/>
    <property type="match status" value="2"/>
</dbReference>
<organism evidence="7 8">
    <name type="scientific">Ilyomonas limi</name>
    <dbReference type="NCBI Taxonomy" id="2575867"/>
    <lineage>
        <taxon>Bacteria</taxon>
        <taxon>Pseudomonadati</taxon>
        <taxon>Bacteroidota</taxon>
        <taxon>Chitinophagia</taxon>
        <taxon>Chitinophagales</taxon>
        <taxon>Chitinophagaceae</taxon>
        <taxon>Ilyomonas</taxon>
    </lineage>
</organism>
<dbReference type="PANTHER" id="PTHR43065">
    <property type="entry name" value="SENSOR HISTIDINE KINASE"/>
    <property type="match status" value="1"/>
</dbReference>
<evidence type="ECO:0000256" key="5">
    <source>
        <dbReference type="SAM" id="Phobius"/>
    </source>
</evidence>
<dbReference type="InterPro" id="IPR011990">
    <property type="entry name" value="TPR-like_helical_dom_sf"/>
</dbReference>
<evidence type="ECO:0000256" key="4">
    <source>
        <dbReference type="PROSITE-ProRule" id="PRU00339"/>
    </source>
</evidence>
<keyword evidence="8" id="KW-1185">Reference proteome</keyword>
<protein>
    <recommendedName>
        <fullName evidence="2">histidine kinase</fullName>
        <ecNumber evidence="2">2.7.13.3</ecNumber>
    </recommendedName>
</protein>
<evidence type="ECO:0000313" key="8">
    <source>
        <dbReference type="Proteomes" id="UP000305848"/>
    </source>
</evidence>
<dbReference type="InterPro" id="IPR036097">
    <property type="entry name" value="HisK_dim/P_sf"/>
</dbReference>
<keyword evidence="5" id="KW-0812">Transmembrane</keyword>
<dbReference type="Gene3D" id="3.30.565.10">
    <property type="entry name" value="Histidine kinase-like ATPase, C-terminal domain"/>
    <property type="match status" value="1"/>
</dbReference>
<dbReference type="PROSITE" id="PS50109">
    <property type="entry name" value="HIS_KIN"/>
    <property type="match status" value="1"/>
</dbReference>
<dbReference type="RefSeq" id="WP_137261327.1">
    <property type="nucleotide sequence ID" value="NZ_SZQL01000005.1"/>
</dbReference>
<evidence type="ECO:0000256" key="1">
    <source>
        <dbReference type="ARBA" id="ARBA00000085"/>
    </source>
</evidence>
<dbReference type="SUPFAM" id="SSF47384">
    <property type="entry name" value="Homodimeric domain of signal transducing histidine kinase"/>
    <property type="match status" value="1"/>
</dbReference>
<dbReference type="SUPFAM" id="SSF55874">
    <property type="entry name" value="ATPase domain of HSP90 chaperone/DNA topoisomerase II/histidine kinase"/>
    <property type="match status" value="1"/>
</dbReference>
<dbReference type="Pfam" id="PF02518">
    <property type="entry name" value="HATPase_c"/>
    <property type="match status" value="1"/>
</dbReference>
<dbReference type="GO" id="GO:0000155">
    <property type="term" value="F:phosphorelay sensor kinase activity"/>
    <property type="evidence" value="ECO:0007669"/>
    <property type="project" value="InterPro"/>
</dbReference>
<dbReference type="EC" id="2.7.13.3" evidence="2"/>
<dbReference type="EMBL" id="SZQL01000005">
    <property type="protein sequence ID" value="TKK69332.1"/>
    <property type="molecule type" value="Genomic_DNA"/>
</dbReference>
<keyword evidence="5" id="KW-0472">Membrane</keyword>
<dbReference type="InterPro" id="IPR003661">
    <property type="entry name" value="HisK_dim/P_dom"/>
</dbReference>